<evidence type="ECO:0000313" key="4">
    <source>
        <dbReference type="Proteomes" id="UP000240708"/>
    </source>
</evidence>
<dbReference type="InterPro" id="IPR005184">
    <property type="entry name" value="DUF306_Meta_HslJ"/>
</dbReference>
<dbReference type="Gene3D" id="2.40.128.640">
    <property type="match status" value="1"/>
</dbReference>
<dbReference type="RefSeq" id="WP_106566229.1">
    <property type="nucleotide sequence ID" value="NZ_PYGF01000002.1"/>
</dbReference>
<proteinExistence type="predicted"/>
<dbReference type="InterPro" id="IPR007298">
    <property type="entry name" value="Cu-R_lipoprotein_NlpE"/>
</dbReference>
<protein>
    <submittedName>
        <fullName evidence="3">META domain-containing protein</fullName>
    </submittedName>
</protein>
<organism evidence="3 4">
    <name type="scientific">Cecembia rubra</name>
    <dbReference type="NCBI Taxonomy" id="1485585"/>
    <lineage>
        <taxon>Bacteria</taxon>
        <taxon>Pseudomonadati</taxon>
        <taxon>Bacteroidota</taxon>
        <taxon>Cytophagia</taxon>
        <taxon>Cytophagales</taxon>
        <taxon>Cyclobacteriaceae</taxon>
        <taxon>Cecembia</taxon>
    </lineage>
</organism>
<dbReference type="Gene3D" id="2.40.128.270">
    <property type="match status" value="1"/>
</dbReference>
<feature type="chain" id="PRO_5015194338" evidence="1">
    <location>
        <begin position="20"/>
        <end position="270"/>
    </location>
</feature>
<dbReference type="PANTHER" id="PTHR35535">
    <property type="entry name" value="HEAT SHOCK PROTEIN HSLJ"/>
    <property type="match status" value="1"/>
</dbReference>
<dbReference type="AlphaFoldDB" id="A0A2P8E9Y5"/>
<accession>A0A2P8E9Y5</accession>
<dbReference type="InterPro" id="IPR053147">
    <property type="entry name" value="Hsp_HslJ-like"/>
</dbReference>
<dbReference type="Pfam" id="PF03724">
    <property type="entry name" value="META"/>
    <property type="match status" value="1"/>
</dbReference>
<dbReference type="OrthoDB" id="5348860at2"/>
<keyword evidence="1" id="KW-0732">Signal</keyword>
<dbReference type="EMBL" id="PYGF01000002">
    <property type="protein sequence ID" value="PSL06281.1"/>
    <property type="molecule type" value="Genomic_DNA"/>
</dbReference>
<sequence length="270" mass="30571">MKKSQLILMVTLFSVAILACSPPKGIHESEVTEGSIANNQTLADNSRNSLDWYGVYKGITPCADCEGIETTITLKRNSTFKRSLKYLGKNENSFFDEGNFEWDETGSYVTLMGKEGTTQMYQVGENVIFHLDQEGNRITGELANMYRLQKNPVDFRLENKKWVLIELRGKPVEKKEGQSEGFIEFDMETGMFSGKNTCNNFFGQYELMEGDRIKFGQAGSTLMACPDMTTEQEFMEVLKIADNYNVVDELLSLNRAKMAPLARFELAKVD</sequence>
<evidence type="ECO:0000313" key="3">
    <source>
        <dbReference type="EMBL" id="PSL06281.1"/>
    </source>
</evidence>
<comment type="caution">
    <text evidence="3">The sequence shown here is derived from an EMBL/GenBank/DDBJ whole genome shotgun (WGS) entry which is preliminary data.</text>
</comment>
<name>A0A2P8E9Y5_9BACT</name>
<dbReference type="InterPro" id="IPR038670">
    <property type="entry name" value="HslJ-like_sf"/>
</dbReference>
<reference evidence="3 4" key="1">
    <citation type="submission" date="2018-03" db="EMBL/GenBank/DDBJ databases">
        <title>Genomic Encyclopedia of Archaeal and Bacterial Type Strains, Phase II (KMG-II): from individual species to whole genera.</title>
        <authorList>
            <person name="Goeker M."/>
        </authorList>
    </citation>
    <scope>NUCLEOTIDE SEQUENCE [LARGE SCALE GENOMIC DNA]</scope>
    <source>
        <strain evidence="3 4">DSM 28057</strain>
    </source>
</reference>
<dbReference type="Proteomes" id="UP000240708">
    <property type="component" value="Unassembled WGS sequence"/>
</dbReference>
<dbReference type="PROSITE" id="PS51257">
    <property type="entry name" value="PROKAR_LIPOPROTEIN"/>
    <property type="match status" value="1"/>
</dbReference>
<dbReference type="PANTHER" id="PTHR35535:SF1">
    <property type="entry name" value="HEAT SHOCK PROTEIN HSLJ"/>
    <property type="match status" value="1"/>
</dbReference>
<evidence type="ECO:0000259" key="2">
    <source>
        <dbReference type="Pfam" id="PF03724"/>
    </source>
</evidence>
<feature type="signal peptide" evidence="1">
    <location>
        <begin position="1"/>
        <end position="19"/>
    </location>
</feature>
<evidence type="ECO:0000256" key="1">
    <source>
        <dbReference type="SAM" id="SignalP"/>
    </source>
</evidence>
<gene>
    <name evidence="3" type="ORF">CLV48_10296</name>
</gene>
<feature type="domain" description="DUF306" evidence="2">
    <location>
        <begin position="157"/>
        <end position="265"/>
    </location>
</feature>
<dbReference type="Pfam" id="PF04170">
    <property type="entry name" value="NlpE"/>
    <property type="match status" value="1"/>
</dbReference>
<keyword evidence="4" id="KW-1185">Reference proteome</keyword>